<reference evidence="2" key="1">
    <citation type="submission" date="2022-10" db="EMBL/GenBank/DDBJ databases">
        <authorList>
            <person name="Chen Y."/>
            <person name="Dougan E. K."/>
            <person name="Chan C."/>
            <person name="Rhodes N."/>
            <person name="Thang M."/>
        </authorList>
    </citation>
    <scope>NUCLEOTIDE SEQUENCE</scope>
</reference>
<sequence length="281" mass="30772">FSPTASHKPMTPEKAQQEVNILLGFLASYVLRAFTSSAEAWLRRACHICVCGRGAGEGAILASERGLGWREAKVRLDASDEVQLICLAAVRLLFWHWMQPVAYALLLYSWSDDAYFGKMWNLQAVLAAAVLLREALYFSCTILALIRCPSFLLIDIAATWRSGARGEAFSCVMMPEKFLGWYMQGAAPTATAIRRFNSYCGTILLLDGCSFVALWAGISGWTTRPPVPLMVCYSVTAASFMAIPCWATAILLARSAGILPGEGRRNDNDALDIPLGHIPPD</sequence>
<gene>
    <name evidence="2" type="ORF">C1SCF055_LOCUS15604</name>
</gene>
<comment type="caution">
    <text evidence="2">The sequence shown here is derived from an EMBL/GenBank/DDBJ whole genome shotgun (WGS) entry which is preliminary data.</text>
</comment>
<feature type="non-terminal residue" evidence="2">
    <location>
        <position position="1"/>
    </location>
</feature>
<evidence type="ECO:0000313" key="4">
    <source>
        <dbReference type="EMBL" id="CAL4775742.1"/>
    </source>
</evidence>
<feature type="transmembrane region" description="Helical" evidence="1">
    <location>
        <begin position="203"/>
        <end position="221"/>
    </location>
</feature>
<dbReference type="EMBL" id="CAMXCT030001266">
    <property type="protein sequence ID" value="CAL4775742.1"/>
    <property type="molecule type" value="Genomic_DNA"/>
</dbReference>
<accession>A0A9P1FVL5</accession>
<dbReference type="EMBL" id="CAMXCT010001266">
    <property type="protein sequence ID" value="CAI3988430.1"/>
    <property type="molecule type" value="Genomic_DNA"/>
</dbReference>
<feature type="transmembrane region" description="Helical" evidence="1">
    <location>
        <begin position="122"/>
        <end position="146"/>
    </location>
</feature>
<proteinExistence type="predicted"/>
<keyword evidence="1" id="KW-1133">Transmembrane helix</keyword>
<evidence type="ECO:0000256" key="1">
    <source>
        <dbReference type="SAM" id="Phobius"/>
    </source>
</evidence>
<keyword evidence="5" id="KW-1185">Reference proteome</keyword>
<feature type="transmembrane region" description="Helical" evidence="1">
    <location>
        <begin position="84"/>
        <end position="110"/>
    </location>
</feature>
<dbReference type="Proteomes" id="UP001152797">
    <property type="component" value="Unassembled WGS sequence"/>
</dbReference>
<evidence type="ECO:0000313" key="5">
    <source>
        <dbReference type="Proteomes" id="UP001152797"/>
    </source>
</evidence>
<feature type="transmembrane region" description="Helical" evidence="1">
    <location>
        <begin position="227"/>
        <end position="252"/>
    </location>
</feature>
<organism evidence="2">
    <name type="scientific">Cladocopium goreaui</name>
    <dbReference type="NCBI Taxonomy" id="2562237"/>
    <lineage>
        <taxon>Eukaryota</taxon>
        <taxon>Sar</taxon>
        <taxon>Alveolata</taxon>
        <taxon>Dinophyceae</taxon>
        <taxon>Suessiales</taxon>
        <taxon>Symbiodiniaceae</taxon>
        <taxon>Cladocopium</taxon>
    </lineage>
</organism>
<evidence type="ECO:0000313" key="3">
    <source>
        <dbReference type="EMBL" id="CAL1141805.1"/>
    </source>
</evidence>
<keyword evidence="1" id="KW-0812">Transmembrane</keyword>
<dbReference type="AlphaFoldDB" id="A0A9P1FVL5"/>
<dbReference type="EMBL" id="CAMXCT020001266">
    <property type="protein sequence ID" value="CAL1141805.1"/>
    <property type="molecule type" value="Genomic_DNA"/>
</dbReference>
<reference evidence="3" key="2">
    <citation type="submission" date="2024-04" db="EMBL/GenBank/DDBJ databases">
        <authorList>
            <person name="Chen Y."/>
            <person name="Shah S."/>
            <person name="Dougan E. K."/>
            <person name="Thang M."/>
            <person name="Chan C."/>
        </authorList>
    </citation>
    <scope>NUCLEOTIDE SEQUENCE [LARGE SCALE GENOMIC DNA]</scope>
</reference>
<protein>
    <submittedName>
        <fullName evidence="4">Sodium-driven chloride bicarbonate exchanger</fullName>
    </submittedName>
</protein>
<evidence type="ECO:0000313" key="2">
    <source>
        <dbReference type="EMBL" id="CAI3988430.1"/>
    </source>
</evidence>
<name>A0A9P1FVL5_9DINO</name>
<dbReference type="OrthoDB" id="440034at2759"/>
<keyword evidence="1" id="KW-0472">Membrane</keyword>